<sequence>MKMNDDFTKFAYLLKFCIKLYLLQPRTSPVLLLDSTIAPNIETQAKSGVVSALAQQFEMNANKQSMDQSISHPISGNKWSPKGGPKPKELPQLLPTVEFKTTPAGGKYKKIDYEVIDDNKLPKSEQQDSSSLQYSFEKKEEENFIDRSSSEPKFISPEQQKEQITLYEYDSQKISRRTDEIPSAPLLYEQKPEAPSLYGQKPESPSLYEQKSEKLQQDLMPHRRDWTEERKTEERSSTPKGAWQYDMKHFPPFTTTPSAQTTTFGLWTSTESRDHDVTSHDEKPKSKTDTVGSTPSSTILVKQDQEGRMLATETWDTKRQGASYSTASTLEKTRELDEEVSQKDVRQHSPIWAIIKSTRHDDSKEGEVCF</sequence>
<dbReference type="OrthoDB" id="5858968at2759"/>
<dbReference type="EMBL" id="CAKAEH010001871">
    <property type="protein sequence ID" value="CAG9539991.1"/>
    <property type="molecule type" value="Genomic_DNA"/>
</dbReference>
<feature type="compositionally biased region" description="Polar residues" evidence="1">
    <location>
        <begin position="320"/>
        <end position="330"/>
    </location>
</feature>
<feature type="region of interest" description="Disordered" evidence="1">
    <location>
        <begin position="119"/>
        <end position="159"/>
    </location>
</feature>
<keyword evidence="3" id="KW-1185">Reference proteome</keyword>
<feature type="region of interest" description="Disordered" evidence="1">
    <location>
        <begin position="175"/>
        <end position="345"/>
    </location>
</feature>
<evidence type="ECO:0000313" key="2">
    <source>
        <dbReference type="EMBL" id="CAG9539991.1"/>
    </source>
</evidence>
<proteinExistence type="predicted"/>
<organism evidence="2 3">
    <name type="scientific">Cercopithifilaria johnstoni</name>
    <dbReference type="NCBI Taxonomy" id="2874296"/>
    <lineage>
        <taxon>Eukaryota</taxon>
        <taxon>Metazoa</taxon>
        <taxon>Ecdysozoa</taxon>
        <taxon>Nematoda</taxon>
        <taxon>Chromadorea</taxon>
        <taxon>Rhabditida</taxon>
        <taxon>Spirurina</taxon>
        <taxon>Spiruromorpha</taxon>
        <taxon>Filarioidea</taxon>
        <taxon>Onchocercidae</taxon>
        <taxon>Cercopithifilaria</taxon>
    </lineage>
</organism>
<accession>A0A8J2Q6Y8</accession>
<feature type="compositionally biased region" description="Polar residues" evidence="1">
    <location>
        <begin position="289"/>
        <end position="300"/>
    </location>
</feature>
<reference evidence="2" key="1">
    <citation type="submission" date="2021-09" db="EMBL/GenBank/DDBJ databases">
        <authorList>
            <consortium name="Pathogen Informatics"/>
        </authorList>
    </citation>
    <scope>NUCLEOTIDE SEQUENCE</scope>
</reference>
<evidence type="ECO:0000313" key="3">
    <source>
        <dbReference type="Proteomes" id="UP000746747"/>
    </source>
</evidence>
<protein>
    <submittedName>
        <fullName evidence="2">Uncharacterized protein</fullName>
    </submittedName>
</protein>
<feature type="compositionally biased region" description="Basic and acidic residues" evidence="1">
    <location>
        <begin position="331"/>
        <end position="345"/>
    </location>
</feature>
<evidence type="ECO:0000256" key="1">
    <source>
        <dbReference type="SAM" id="MobiDB-lite"/>
    </source>
</evidence>
<feature type="compositionally biased region" description="Low complexity" evidence="1">
    <location>
        <begin position="250"/>
        <end position="264"/>
    </location>
</feature>
<feature type="compositionally biased region" description="Basic and acidic residues" evidence="1">
    <location>
        <begin position="271"/>
        <end position="288"/>
    </location>
</feature>
<dbReference type="Proteomes" id="UP000746747">
    <property type="component" value="Unassembled WGS sequence"/>
</dbReference>
<dbReference type="AlphaFoldDB" id="A0A8J2Q6Y8"/>
<comment type="caution">
    <text evidence="2">The sequence shown here is derived from an EMBL/GenBank/DDBJ whole genome shotgun (WGS) entry which is preliminary data.</text>
</comment>
<feature type="compositionally biased region" description="Basic and acidic residues" evidence="1">
    <location>
        <begin position="210"/>
        <end position="237"/>
    </location>
</feature>
<feature type="compositionally biased region" description="Basic and acidic residues" evidence="1">
    <location>
        <begin position="136"/>
        <end position="150"/>
    </location>
</feature>
<gene>
    <name evidence="2" type="ORF">CJOHNSTONI_LOCUS9543</name>
</gene>
<name>A0A8J2Q6Y8_9BILA</name>